<evidence type="ECO:0000259" key="1">
    <source>
        <dbReference type="Pfam" id="PF04296"/>
    </source>
</evidence>
<protein>
    <submittedName>
        <fullName evidence="2">Putative nucleic-acid-binding protein implicated in transcription termination</fullName>
    </submittedName>
</protein>
<keyword evidence="3" id="KW-1185">Reference proteome</keyword>
<organism evidence="2 3">
    <name type="scientific">Jonquetella anthropi DSM 22815</name>
    <dbReference type="NCBI Taxonomy" id="885272"/>
    <lineage>
        <taxon>Bacteria</taxon>
        <taxon>Thermotogati</taxon>
        <taxon>Synergistota</taxon>
        <taxon>Synergistia</taxon>
        <taxon>Synergistales</taxon>
        <taxon>Dethiosulfovibrionaceae</taxon>
        <taxon>Jonquetella</taxon>
    </lineage>
</organism>
<dbReference type="OrthoDB" id="9813251at2"/>
<proteinExistence type="predicted"/>
<dbReference type="AlphaFoldDB" id="H0UJT1"/>
<dbReference type="PANTHER" id="PTHR34215">
    <property type="entry name" value="BLL0784 PROTEIN"/>
    <property type="match status" value="1"/>
</dbReference>
<dbReference type="Gene3D" id="3.30.1330.30">
    <property type="match status" value="1"/>
</dbReference>
<dbReference type="SUPFAM" id="SSF64376">
    <property type="entry name" value="YlxR-like"/>
    <property type="match status" value="1"/>
</dbReference>
<evidence type="ECO:0000313" key="2">
    <source>
        <dbReference type="EMBL" id="EHM12940.1"/>
    </source>
</evidence>
<dbReference type="PANTHER" id="PTHR34215:SF1">
    <property type="entry name" value="YLXR DOMAIN-CONTAINING PROTEIN"/>
    <property type="match status" value="1"/>
</dbReference>
<dbReference type="InterPro" id="IPR029064">
    <property type="entry name" value="Ribosomal_eL30-like_sf"/>
</dbReference>
<gene>
    <name evidence="2" type="ORF">JonanDRAFT_0536</name>
</gene>
<dbReference type="Pfam" id="PF04296">
    <property type="entry name" value="YlxR"/>
    <property type="match status" value="1"/>
</dbReference>
<accession>H0UJT1</accession>
<name>H0UJT1_9BACT</name>
<dbReference type="SUPFAM" id="SSF55315">
    <property type="entry name" value="L30e-like"/>
    <property type="match status" value="1"/>
</dbReference>
<dbReference type="Proteomes" id="UP000003806">
    <property type="component" value="Chromosome"/>
</dbReference>
<dbReference type="STRING" id="885272.JonanDRAFT_0536"/>
<dbReference type="EMBL" id="CM001376">
    <property type="protein sequence ID" value="EHM12940.1"/>
    <property type="molecule type" value="Genomic_DNA"/>
</dbReference>
<evidence type="ECO:0000313" key="3">
    <source>
        <dbReference type="Proteomes" id="UP000003806"/>
    </source>
</evidence>
<dbReference type="HOGENOM" id="CLU_091016_2_0_0"/>
<dbReference type="InterPro" id="IPR037465">
    <property type="entry name" value="YlxR"/>
</dbReference>
<sequence length="200" mass="21621">MKQTINPRSCVACRKTDQPENMIRVVRAPDGSVWIDRDGKGQGRGAYVCKDERCIVLTCKKKLLDKALRCSVPADVYVSLAAEAGTKTAGAGRTEDLLSLFGLARSGGNLTIGQDKIIEELKSGKRLAVFTASDASARFIESLRDRCRIVPVSADRERLGKALGLQSCQAVALEEDSGFARKAGDFLPEEGDVHIEHASI</sequence>
<dbReference type="Gene3D" id="3.30.1230.10">
    <property type="entry name" value="YlxR-like"/>
    <property type="match status" value="1"/>
</dbReference>
<dbReference type="RefSeq" id="WP_008520584.1">
    <property type="nucleotide sequence ID" value="NZ_CM001376.1"/>
</dbReference>
<dbReference type="InterPro" id="IPR035931">
    <property type="entry name" value="YlxR-like_sf"/>
</dbReference>
<dbReference type="InterPro" id="IPR007393">
    <property type="entry name" value="YlxR_dom"/>
</dbReference>
<reference evidence="2 3" key="1">
    <citation type="submission" date="2011-11" db="EMBL/GenBank/DDBJ databases">
        <title>The Noncontiguous Finished genome of Jonquetella anthropi DSM 22815.</title>
        <authorList>
            <consortium name="US DOE Joint Genome Institute (JGI-PGF)"/>
            <person name="Lucas S."/>
            <person name="Copeland A."/>
            <person name="Lapidus A."/>
            <person name="Glavina del Rio T."/>
            <person name="Dalin E."/>
            <person name="Tice H."/>
            <person name="Bruce D."/>
            <person name="Goodwin L."/>
            <person name="Pitluck S."/>
            <person name="Peters L."/>
            <person name="Mikhailova N."/>
            <person name="Held B."/>
            <person name="Kyrpides N."/>
            <person name="Mavromatis K."/>
            <person name="Ivanova N."/>
            <person name="Markowitz V."/>
            <person name="Cheng J.-F."/>
            <person name="Hugenholtz P."/>
            <person name="Woyke T."/>
            <person name="Wu D."/>
            <person name="Gronow S."/>
            <person name="Wellnitz S."/>
            <person name="Brambilla E."/>
            <person name="Klenk H.-P."/>
            <person name="Eisen J.A."/>
        </authorList>
    </citation>
    <scope>NUCLEOTIDE SEQUENCE [LARGE SCALE GENOMIC DNA]</scope>
    <source>
        <strain evidence="2 3">DSM 22815</strain>
    </source>
</reference>
<feature type="domain" description="YlxR" evidence="1">
    <location>
        <begin position="8"/>
        <end position="81"/>
    </location>
</feature>
<dbReference type="eggNOG" id="COG2740">
    <property type="taxonomic scope" value="Bacteria"/>
</dbReference>
<dbReference type="NCBIfam" id="NF047356">
    <property type="entry name" value="RNA_bind_RnpM"/>
    <property type="match status" value="1"/>
</dbReference>